<keyword evidence="2" id="KW-0719">Serine esterase</keyword>
<evidence type="ECO:0000256" key="5">
    <source>
        <dbReference type="SAM" id="Phobius"/>
    </source>
</evidence>
<keyword evidence="5" id="KW-1133">Transmembrane helix</keyword>
<keyword evidence="8" id="KW-1185">Reference proteome</keyword>
<evidence type="ECO:0000259" key="6">
    <source>
        <dbReference type="Pfam" id="PF00135"/>
    </source>
</evidence>
<dbReference type="GO" id="GO:0006581">
    <property type="term" value="P:acetylcholine catabolic process"/>
    <property type="evidence" value="ECO:0007669"/>
    <property type="project" value="TreeGrafter"/>
</dbReference>
<dbReference type="PANTHER" id="PTHR43918">
    <property type="entry name" value="ACETYLCHOLINESTERASE"/>
    <property type="match status" value="1"/>
</dbReference>
<dbReference type="GO" id="GO:0005886">
    <property type="term" value="C:plasma membrane"/>
    <property type="evidence" value="ECO:0007669"/>
    <property type="project" value="TreeGrafter"/>
</dbReference>
<dbReference type="GO" id="GO:0019695">
    <property type="term" value="P:choline metabolic process"/>
    <property type="evidence" value="ECO:0007669"/>
    <property type="project" value="TreeGrafter"/>
</dbReference>
<dbReference type="Proteomes" id="UP000821866">
    <property type="component" value="Chromosome 1"/>
</dbReference>
<evidence type="ECO:0000256" key="2">
    <source>
        <dbReference type="ARBA" id="ARBA00022487"/>
    </source>
</evidence>
<evidence type="ECO:0000256" key="1">
    <source>
        <dbReference type="ARBA" id="ARBA00005964"/>
    </source>
</evidence>
<dbReference type="Gene3D" id="3.40.50.1820">
    <property type="entry name" value="alpha/beta hydrolase"/>
    <property type="match status" value="1"/>
</dbReference>
<organism evidence="7 8">
    <name type="scientific">Rhipicephalus microplus</name>
    <name type="common">Cattle tick</name>
    <name type="synonym">Boophilus microplus</name>
    <dbReference type="NCBI Taxonomy" id="6941"/>
    <lineage>
        <taxon>Eukaryota</taxon>
        <taxon>Metazoa</taxon>
        <taxon>Ecdysozoa</taxon>
        <taxon>Arthropoda</taxon>
        <taxon>Chelicerata</taxon>
        <taxon>Arachnida</taxon>
        <taxon>Acari</taxon>
        <taxon>Parasitiformes</taxon>
        <taxon>Ixodida</taxon>
        <taxon>Ixodoidea</taxon>
        <taxon>Ixodidae</taxon>
        <taxon>Rhipicephalinae</taxon>
        <taxon>Rhipicephalus</taxon>
        <taxon>Boophilus</taxon>
    </lineage>
</organism>
<dbReference type="GO" id="GO:0005615">
    <property type="term" value="C:extracellular space"/>
    <property type="evidence" value="ECO:0007669"/>
    <property type="project" value="TreeGrafter"/>
</dbReference>
<dbReference type="InterPro" id="IPR029058">
    <property type="entry name" value="AB_hydrolase_fold"/>
</dbReference>
<reference evidence="7" key="2">
    <citation type="submission" date="2021-09" db="EMBL/GenBank/DDBJ databases">
        <authorList>
            <person name="Jia N."/>
            <person name="Wang J."/>
            <person name="Shi W."/>
            <person name="Du L."/>
            <person name="Sun Y."/>
            <person name="Zhan W."/>
            <person name="Jiang J."/>
            <person name="Wang Q."/>
            <person name="Zhang B."/>
            <person name="Ji P."/>
            <person name="Sakyi L.B."/>
            <person name="Cui X."/>
            <person name="Yuan T."/>
            <person name="Jiang B."/>
            <person name="Yang W."/>
            <person name="Lam T.T.-Y."/>
            <person name="Chang Q."/>
            <person name="Ding S."/>
            <person name="Wang X."/>
            <person name="Zhu J."/>
            <person name="Ruan X."/>
            <person name="Zhao L."/>
            <person name="Wei J."/>
            <person name="Que T."/>
            <person name="Du C."/>
            <person name="Cheng J."/>
            <person name="Dai P."/>
            <person name="Han X."/>
            <person name="Huang E."/>
            <person name="Gao Y."/>
            <person name="Liu J."/>
            <person name="Shao H."/>
            <person name="Ye R."/>
            <person name="Li L."/>
            <person name="Wei W."/>
            <person name="Wang X."/>
            <person name="Wang C."/>
            <person name="Huo Q."/>
            <person name="Li W."/>
            <person name="Guo W."/>
            <person name="Chen H."/>
            <person name="Chen S."/>
            <person name="Zhou L."/>
            <person name="Zhou L."/>
            <person name="Ni X."/>
            <person name="Tian J."/>
            <person name="Zhou Y."/>
            <person name="Sheng Y."/>
            <person name="Liu T."/>
            <person name="Pan Y."/>
            <person name="Xia L."/>
            <person name="Li J."/>
            <person name="Zhao F."/>
            <person name="Cao W."/>
        </authorList>
    </citation>
    <scope>NUCLEOTIDE SEQUENCE</scope>
    <source>
        <strain evidence="7">Rmic-2018</strain>
        <tissue evidence="7">Larvae</tissue>
    </source>
</reference>
<dbReference type="AlphaFoldDB" id="A0A9J6EYZ6"/>
<keyword evidence="5" id="KW-0812">Transmembrane</keyword>
<feature type="domain" description="Carboxylesterase type B" evidence="6">
    <location>
        <begin position="69"/>
        <end position="163"/>
    </location>
</feature>
<keyword evidence="3" id="KW-0378">Hydrolase</keyword>
<accession>A0A9J6EYZ6</accession>
<dbReference type="Pfam" id="PF00135">
    <property type="entry name" value="COesterase"/>
    <property type="match status" value="2"/>
</dbReference>
<proteinExistence type="inferred from homology"/>
<evidence type="ECO:0000256" key="4">
    <source>
        <dbReference type="ARBA" id="ARBA00023180"/>
    </source>
</evidence>
<dbReference type="InterPro" id="IPR002018">
    <property type="entry name" value="CarbesteraseB"/>
</dbReference>
<name>A0A9J6EYZ6_RHIMP</name>
<evidence type="ECO:0000313" key="7">
    <source>
        <dbReference type="EMBL" id="KAH8039611.1"/>
    </source>
</evidence>
<feature type="domain" description="Carboxylesterase type B" evidence="6">
    <location>
        <begin position="224"/>
        <end position="672"/>
    </location>
</feature>
<feature type="transmembrane region" description="Helical" evidence="5">
    <location>
        <begin position="27"/>
        <end position="47"/>
    </location>
</feature>
<dbReference type="PANTHER" id="PTHR43918:SF4">
    <property type="entry name" value="CARBOXYLIC ESTER HYDROLASE"/>
    <property type="match status" value="1"/>
</dbReference>
<reference evidence="7" key="1">
    <citation type="journal article" date="2020" name="Cell">
        <title>Large-Scale Comparative Analyses of Tick Genomes Elucidate Their Genetic Diversity and Vector Capacities.</title>
        <authorList>
            <consortium name="Tick Genome and Microbiome Consortium (TIGMIC)"/>
            <person name="Jia N."/>
            <person name="Wang J."/>
            <person name="Shi W."/>
            <person name="Du L."/>
            <person name="Sun Y."/>
            <person name="Zhan W."/>
            <person name="Jiang J.F."/>
            <person name="Wang Q."/>
            <person name="Zhang B."/>
            <person name="Ji P."/>
            <person name="Bell-Sakyi L."/>
            <person name="Cui X.M."/>
            <person name="Yuan T.T."/>
            <person name="Jiang B.G."/>
            <person name="Yang W.F."/>
            <person name="Lam T.T."/>
            <person name="Chang Q.C."/>
            <person name="Ding S.J."/>
            <person name="Wang X.J."/>
            <person name="Zhu J.G."/>
            <person name="Ruan X.D."/>
            <person name="Zhao L."/>
            <person name="Wei J.T."/>
            <person name="Ye R.Z."/>
            <person name="Que T.C."/>
            <person name="Du C.H."/>
            <person name="Zhou Y.H."/>
            <person name="Cheng J.X."/>
            <person name="Dai P.F."/>
            <person name="Guo W.B."/>
            <person name="Han X.H."/>
            <person name="Huang E.J."/>
            <person name="Li L.F."/>
            <person name="Wei W."/>
            <person name="Gao Y.C."/>
            <person name="Liu J.Z."/>
            <person name="Shao H.Z."/>
            <person name="Wang X."/>
            <person name="Wang C.C."/>
            <person name="Yang T.C."/>
            <person name="Huo Q.B."/>
            <person name="Li W."/>
            <person name="Chen H.Y."/>
            <person name="Chen S.E."/>
            <person name="Zhou L.G."/>
            <person name="Ni X.B."/>
            <person name="Tian J.H."/>
            <person name="Sheng Y."/>
            <person name="Liu T."/>
            <person name="Pan Y.S."/>
            <person name="Xia L.Y."/>
            <person name="Li J."/>
            <person name="Zhao F."/>
            <person name="Cao W.C."/>
        </authorList>
    </citation>
    <scope>NUCLEOTIDE SEQUENCE</scope>
    <source>
        <strain evidence="7">Rmic-2018</strain>
    </source>
</reference>
<sequence length="690" mass="75565">MRTAAGVWSLDGTSMPSAMRFRGLHTYAPALIATAVGVTVLVTLSVLHRKAESGHAKAHESRSIKENFTVSTNLGSIEGVMLQVLDRRVVAFYGVPYARPPVGPHRYSMPQRHAPWKATYNATEKEDVRCAQVAGGEYFEPHSNASAEEDCLNMDIFVPSKAYDHTSKRRRLMSTEAIEGSVLSRVVAVDRIPRVANSWRTTAWIKETAGVEASGKVDLLAAGSIVVVLHGGGFRKGSNCHPLYDGRWLAAFGDVVVAVPNYRLGPLGFLGAGERKPDAPGNQGLWDQLLAMQWVRANAASFGANSRKITLLGVDSGAISAGLHLLSPLSRQFFERAVLAGGSPFIMSRYSAFAELDELQELAATVCDDPSALPPAMVEEEEQAPKKTSMACLRAATAEHIVENLDEFNGVSARSFGPIYGANDSAEDDFFLPTAAGDSYLLPDEEGVGGIFGGKALVIGYTSNEGEYFLRQFVDRWDLESADNLPRPLVRLLLDRLVLHFFGEDQLSNLRALYFGDLVSDNDSSSFTSAADAYLQAASFLGDVLVKCPARMMAELASAGGANVYLYELDYNVNSLALDEGDPLRGRWSGAPHYTDALFMLGFFLGRDLDTGNHALATSRRMMGKVGAFARTGIPDRTRDVPWPLYRRHRREMASISFNRLRINSLPDDKRCRGLAWNSRWNKMRVTTFM</sequence>
<keyword evidence="4" id="KW-0325">Glycoprotein</keyword>
<dbReference type="GO" id="GO:0003990">
    <property type="term" value="F:acetylcholinesterase activity"/>
    <property type="evidence" value="ECO:0007669"/>
    <property type="project" value="TreeGrafter"/>
</dbReference>
<dbReference type="SUPFAM" id="SSF53474">
    <property type="entry name" value="alpha/beta-Hydrolases"/>
    <property type="match status" value="1"/>
</dbReference>
<keyword evidence="5" id="KW-0472">Membrane</keyword>
<protein>
    <recommendedName>
        <fullName evidence="6">Carboxylesterase type B domain-containing protein</fullName>
    </recommendedName>
</protein>
<evidence type="ECO:0000313" key="8">
    <source>
        <dbReference type="Proteomes" id="UP000821866"/>
    </source>
</evidence>
<comment type="similarity">
    <text evidence="1">Belongs to the type-B carboxylesterase/lipase family.</text>
</comment>
<dbReference type="VEuPathDB" id="VectorBase:LOC119164105"/>
<dbReference type="InterPro" id="IPR050654">
    <property type="entry name" value="AChE-related_enzymes"/>
</dbReference>
<evidence type="ECO:0000256" key="3">
    <source>
        <dbReference type="ARBA" id="ARBA00022801"/>
    </source>
</evidence>
<gene>
    <name evidence="7" type="ORF">HPB51_007811</name>
</gene>
<dbReference type="EMBL" id="JABSTU010000001">
    <property type="protein sequence ID" value="KAH8039611.1"/>
    <property type="molecule type" value="Genomic_DNA"/>
</dbReference>
<comment type="caution">
    <text evidence="7">The sequence shown here is derived from an EMBL/GenBank/DDBJ whole genome shotgun (WGS) entry which is preliminary data.</text>
</comment>